<evidence type="ECO:0000256" key="2">
    <source>
        <dbReference type="SAM" id="Phobius"/>
    </source>
</evidence>
<dbReference type="AlphaFoldDB" id="A0A391P3M6"/>
<dbReference type="InterPro" id="IPR010090">
    <property type="entry name" value="Phage_tape_meas"/>
</dbReference>
<comment type="caution">
    <text evidence="4">The sequence shown here is derived from an EMBL/GenBank/DDBJ whole genome shotgun (WGS) entry which is preliminary data.</text>
</comment>
<feature type="domain" description="Phage tail tape measure protein" evidence="3">
    <location>
        <begin position="84"/>
        <end position="282"/>
    </location>
</feature>
<dbReference type="Pfam" id="PF10145">
    <property type="entry name" value="PhageMin_Tail"/>
    <property type="match status" value="1"/>
</dbReference>
<protein>
    <recommendedName>
        <fullName evidence="3">Phage tail tape measure protein domain-containing protein</fullName>
    </recommendedName>
</protein>
<dbReference type="SUPFAM" id="SSF48371">
    <property type="entry name" value="ARM repeat"/>
    <property type="match status" value="1"/>
</dbReference>
<sequence>MGYDGTLKFDTSVDSSGFQSGIKKIGSLASSALKTTTSIIGGAATAVVGIGTAAIKAGASFESAMSKVEAISGATGSDLEALTNKAKEMGAKTKFSATESAEAFSYMAMAGWKTADMLDGIEGIMNLAAASGEDLATTSDIVTDALTAFGLKASDATHFADVLARASSNSNTNVGLMGETFKYVAPLAGALGFSAEDCATAIGLMANQGIKASQAGTSLRSIFSRMAKPTKEVQGAMDALGISLTNTDGSMKSLNEIMLDLRKGFSGLTEDQKAQMAAALGGQEAMTGLLAIVNASDEDFDKLSNSIENCDGAAAEMAETMQDNLNGQITILKSGLEGLAISLYEEMETPLKNVVKEAQTMVQGLQLAFNDGGMDSLVTKTGEVMSQIVTEVAQAAPELIGTAENLVGAFIQGIVDHKTEFASAGATMVAELARAVMNVSGDMWSAGIYLFTEFLQGLVDHSEEMGQSFGEMIGKIGEAVQTNLPLIIQAAKDFVAGFCQGLSEEFPGVSALLNGFFQGFLDTAGTIVQGIVDLLSDIFSVIDSQDPAVMEAIGRAIGAIAAAIVTMNVAKKVTKPISSLFSVLGTFNGGVSNIVSTVGKVVEGFGLWRIKAGTLSEVLEAEFPTFASKISPITGVVGKIVEGFSLWQGGAGTLMEVLTLEFPKVASILTSIGGVVQKVIGFFAEFGTTIAGVGSIIGGAILAVTNFVSMFQNGFSVVKDILMGVGIALAAVGAVILGAPAVVAAVVAGIVFAVANLVILIKEHFNQIVSFIQQIPEKVGSFVDAVVAWFQELPGRILEFLTQVITGIQEWGINLFETASETVGLVVDTIVQFFANLPYNIGFALGFVIGKLLEFGTNAINWVQTNVPLIIDAIVTFFSELPGKIWTWLTDTYNKFIDWGAQMLQKAQEAAENVINTIVTFFSQLPGKVQQWLQNTLQNLVTWGSNMLNNARTAASNTINAIVNFFSQLPGRIWTWLCNAAARVVAWGSDLMAKGRAAAGQLVSAVLDGVRNLPSQMAQVGHNIVAGVWRGISNAAGWFKSQVKSFFSGIVNGAKSALGIKSPSRVFAKEVGKWIPPGVGRGMEDAMPELEKQTEEEMKSLADRMQAAVNVETGRISVDKNVSTTYKVEKDTQGVFEEGTTTVEITGETHVHVDLNDREIGDATTPIVDENMARIDTHKKRGG</sequence>
<keyword evidence="5" id="KW-1185">Reference proteome</keyword>
<dbReference type="PANTHER" id="PTHR37813">
    <property type="entry name" value="FELS-2 PROPHAGE PROTEIN"/>
    <property type="match status" value="1"/>
</dbReference>
<organism evidence="4 5">
    <name type="scientific">Mediterraneibacter butyricigenes</name>
    <dbReference type="NCBI Taxonomy" id="2316025"/>
    <lineage>
        <taxon>Bacteria</taxon>
        <taxon>Bacillati</taxon>
        <taxon>Bacillota</taxon>
        <taxon>Clostridia</taxon>
        <taxon>Lachnospirales</taxon>
        <taxon>Lachnospiraceae</taxon>
        <taxon>Mediterraneibacter</taxon>
    </lineage>
</organism>
<evidence type="ECO:0000313" key="5">
    <source>
        <dbReference type="Proteomes" id="UP000265643"/>
    </source>
</evidence>
<keyword evidence="2" id="KW-1133">Transmembrane helix</keyword>
<dbReference type="NCBIfam" id="TIGR01760">
    <property type="entry name" value="tape_meas_TP901"/>
    <property type="match status" value="1"/>
</dbReference>
<reference evidence="5" key="1">
    <citation type="submission" date="2018-09" db="EMBL/GenBank/DDBJ databases">
        <title>Draft Genome Sequence of Mediterraneibacter sp. KCTC 15684.</title>
        <authorList>
            <person name="Kim J.S."/>
            <person name="Han K.I."/>
            <person name="Suh M.K."/>
            <person name="Lee K.C."/>
            <person name="Eom M.K."/>
            <person name="Lee J.H."/>
            <person name="Park S.H."/>
            <person name="Kang S.W."/>
            <person name="Park J.E."/>
            <person name="Oh B.S."/>
            <person name="Yu S.Y."/>
            <person name="Choi S.H."/>
            <person name="Lee D.H."/>
            <person name="Yoon H."/>
            <person name="Kim B."/>
            <person name="Yang S.J."/>
            <person name="Lee J.S."/>
        </authorList>
    </citation>
    <scope>NUCLEOTIDE SEQUENCE [LARGE SCALE GENOMIC DNA]</scope>
    <source>
        <strain evidence="5">KCTC 15684</strain>
    </source>
</reference>
<dbReference type="EMBL" id="BHGK01000001">
    <property type="protein sequence ID" value="GCA68057.1"/>
    <property type="molecule type" value="Genomic_DNA"/>
</dbReference>
<evidence type="ECO:0000259" key="3">
    <source>
        <dbReference type="Pfam" id="PF10145"/>
    </source>
</evidence>
<dbReference type="InterPro" id="IPR016024">
    <property type="entry name" value="ARM-type_fold"/>
</dbReference>
<gene>
    <name evidence="4" type="ORF">KGMB01110_24930</name>
</gene>
<dbReference type="PANTHER" id="PTHR37813:SF1">
    <property type="entry name" value="FELS-2 PROPHAGE PROTEIN"/>
    <property type="match status" value="1"/>
</dbReference>
<keyword evidence="1" id="KW-1188">Viral release from host cell</keyword>
<name>A0A391P3M6_9FIRM</name>
<feature type="transmembrane region" description="Helical" evidence="2">
    <location>
        <begin position="743"/>
        <end position="761"/>
    </location>
</feature>
<accession>A0A391P3M6</accession>
<feature type="transmembrane region" description="Helical" evidence="2">
    <location>
        <begin position="690"/>
        <end position="709"/>
    </location>
</feature>
<evidence type="ECO:0000313" key="4">
    <source>
        <dbReference type="EMBL" id="GCA68057.1"/>
    </source>
</evidence>
<dbReference type="RefSeq" id="WP_243112832.1">
    <property type="nucleotide sequence ID" value="NZ_BHGK01000001.1"/>
</dbReference>
<keyword evidence="2" id="KW-0472">Membrane</keyword>
<dbReference type="Proteomes" id="UP000265643">
    <property type="component" value="Unassembled WGS sequence"/>
</dbReference>
<keyword evidence="2" id="KW-0812">Transmembrane</keyword>
<evidence type="ECO:0000256" key="1">
    <source>
        <dbReference type="ARBA" id="ARBA00022612"/>
    </source>
</evidence>
<proteinExistence type="predicted"/>